<proteinExistence type="predicted"/>
<accession>A0ABQ0S348</accession>
<reference evidence="2 3" key="1">
    <citation type="submission" date="2019-06" db="EMBL/GenBank/DDBJ databases">
        <title>Whole genome shotgun sequence of Pseudonocardia saturnea NBRC 14499.</title>
        <authorList>
            <person name="Hosoyama A."/>
            <person name="Uohara A."/>
            <person name="Ohji S."/>
            <person name="Ichikawa N."/>
        </authorList>
    </citation>
    <scope>NUCLEOTIDE SEQUENCE [LARGE SCALE GENOMIC DNA]</scope>
    <source>
        <strain evidence="2 3">NBRC 14499</strain>
    </source>
</reference>
<evidence type="ECO:0008006" key="4">
    <source>
        <dbReference type="Google" id="ProtNLM"/>
    </source>
</evidence>
<feature type="region of interest" description="Disordered" evidence="1">
    <location>
        <begin position="1"/>
        <end position="30"/>
    </location>
</feature>
<dbReference type="InterPro" id="IPR052555">
    <property type="entry name" value="dCTP_Pyrophosphatase"/>
</dbReference>
<dbReference type="Gene3D" id="1.10.287.1080">
    <property type="entry name" value="MazG-like"/>
    <property type="match status" value="1"/>
</dbReference>
<keyword evidence="3" id="KW-1185">Reference proteome</keyword>
<dbReference type="EMBL" id="BJNH01000053">
    <property type="protein sequence ID" value="GEC27336.1"/>
    <property type="molecule type" value="Genomic_DNA"/>
</dbReference>
<protein>
    <recommendedName>
        <fullName evidence="4">NTP pyrophosphatase (Non-canonical NTP hydrolase)</fullName>
    </recommendedName>
</protein>
<dbReference type="SUPFAM" id="SSF101386">
    <property type="entry name" value="all-alpha NTP pyrophosphatases"/>
    <property type="match status" value="1"/>
</dbReference>
<sequence>MVDRSSDRLGPLSAVALEPGAQDRRDDGTRLADVGAAPRVGVGIRTDAMIECERQPGRYPRKMRDLDDLAHRIEKFTDARDWGRFHTPRGLALALAGEVGELAAELQWKTDSELAAGISDDLRSRLSDEVADVLIYLIRFSQVCGIDPVEQAHAKVTRNEDRYPVAHSKGSAAKYTELPRT</sequence>
<evidence type="ECO:0000256" key="1">
    <source>
        <dbReference type="SAM" id="MobiDB-lite"/>
    </source>
</evidence>
<evidence type="ECO:0000313" key="3">
    <source>
        <dbReference type="Proteomes" id="UP000320693"/>
    </source>
</evidence>
<dbReference type="Proteomes" id="UP000320693">
    <property type="component" value="Unassembled WGS sequence"/>
</dbReference>
<name>A0ABQ0S348_9PSEU</name>
<comment type="caution">
    <text evidence="2">The sequence shown here is derived from an EMBL/GenBank/DDBJ whole genome shotgun (WGS) entry which is preliminary data.</text>
</comment>
<gene>
    <name evidence="2" type="ORF">PSA01_43650</name>
</gene>
<feature type="compositionally biased region" description="Basic and acidic residues" evidence="1">
    <location>
        <begin position="21"/>
        <end position="30"/>
    </location>
</feature>
<dbReference type="PANTHER" id="PTHR46523:SF1">
    <property type="entry name" value="DCTP PYROPHOSPHATASE 1"/>
    <property type="match status" value="1"/>
</dbReference>
<dbReference type="InterPro" id="IPR025984">
    <property type="entry name" value="DCTPP"/>
</dbReference>
<dbReference type="PANTHER" id="PTHR46523">
    <property type="entry name" value="DCTP PYROPHOSPHATASE 1"/>
    <property type="match status" value="1"/>
</dbReference>
<dbReference type="Pfam" id="PF12643">
    <property type="entry name" value="MazG-like"/>
    <property type="match status" value="1"/>
</dbReference>
<evidence type="ECO:0000313" key="2">
    <source>
        <dbReference type="EMBL" id="GEC27336.1"/>
    </source>
</evidence>
<organism evidence="2 3">
    <name type="scientific">Pseudonocardia saturnea</name>
    <dbReference type="NCBI Taxonomy" id="33909"/>
    <lineage>
        <taxon>Bacteria</taxon>
        <taxon>Bacillati</taxon>
        <taxon>Actinomycetota</taxon>
        <taxon>Actinomycetes</taxon>
        <taxon>Pseudonocardiales</taxon>
        <taxon>Pseudonocardiaceae</taxon>
        <taxon>Pseudonocardia</taxon>
    </lineage>
</organism>
<dbReference type="CDD" id="cd11537">
    <property type="entry name" value="NTP-PPase_RS21-C6_like"/>
    <property type="match status" value="1"/>
</dbReference>